<accession>A0ACC2J4B6</accession>
<evidence type="ECO:0000313" key="2">
    <source>
        <dbReference type="Proteomes" id="UP001153332"/>
    </source>
</evidence>
<evidence type="ECO:0000313" key="1">
    <source>
        <dbReference type="EMBL" id="KAJ8122245.1"/>
    </source>
</evidence>
<reference evidence="1" key="1">
    <citation type="submission" date="2022-12" db="EMBL/GenBank/DDBJ databases">
        <title>Genome Sequence of Lasiodiplodia mahajangana.</title>
        <authorList>
            <person name="Buettner E."/>
        </authorList>
    </citation>
    <scope>NUCLEOTIDE SEQUENCE</scope>
    <source>
        <strain evidence="1">VT137</strain>
    </source>
</reference>
<protein>
    <submittedName>
        <fullName evidence="1">Uncharacterized protein</fullName>
    </submittedName>
</protein>
<organism evidence="1 2">
    <name type="scientific">Lasiodiplodia mahajangana</name>
    <dbReference type="NCBI Taxonomy" id="1108764"/>
    <lineage>
        <taxon>Eukaryota</taxon>
        <taxon>Fungi</taxon>
        <taxon>Dikarya</taxon>
        <taxon>Ascomycota</taxon>
        <taxon>Pezizomycotina</taxon>
        <taxon>Dothideomycetes</taxon>
        <taxon>Dothideomycetes incertae sedis</taxon>
        <taxon>Botryosphaeriales</taxon>
        <taxon>Botryosphaeriaceae</taxon>
        <taxon>Lasiodiplodia</taxon>
    </lineage>
</organism>
<keyword evidence="2" id="KW-1185">Reference proteome</keyword>
<dbReference type="EMBL" id="JAPUUL010003610">
    <property type="protein sequence ID" value="KAJ8122245.1"/>
    <property type="molecule type" value="Genomic_DNA"/>
</dbReference>
<proteinExistence type="predicted"/>
<comment type="caution">
    <text evidence="1">The sequence shown here is derived from an EMBL/GenBank/DDBJ whole genome shotgun (WGS) entry which is preliminary data.</text>
</comment>
<gene>
    <name evidence="1" type="ORF">O1611_g9885</name>
</gene>
<name>A0ACC2J4B6_9PEZI</name>
<sequence length="126" mass="14314">MRCQPSRLENTWEMWKTRNCGGTSCYDVPSIVGSVVRDVKEALTDEKANPVADVARDEIDWAKKYGGDWMPQIWKDVYEDACCNVDFLSYRLGCGSPQEPRVITTITATPRISGRNTKDIKTKTYN</sequence>
<dbReference type="Proteomes" id="UP001153332">
    <property type="component" value="Unassembled WGS sequence"/>
</dbReference>